<evidence type="ECO:0000259" key="2">
    <source>
        <dbReference type="PROSITE" id="PS50937"/>
    </source>
</evidence>
<dbReference type="SUPFAM" id="SSF46955">
    <property type="entry name" value="Putative DNA-binding domain"/>
    <property type="match status" value="1"/>
</dbReference>
<proteinExistence type="predicted"/>
<dbReference type="Proteomes" id="UP001499851">
    <property type="component" value="Unassembled WGS sequence"/>
</dbReference>
<dbReference type="EMBL" id="BAAAQF010000017">
    <property type="protein sequence ID" value="GAA1686542.1"/>
    <property type="molecule type" value="Genomic_DNA"/>
</dbReference>
<dbReference type="PRINTS" id="PR00040">
    <property type="entry name" value="HTHMERR"/>
</dbReference>
<dbReference type="Pfam" id="PF13411">
    <property type="entry name" value="MerR_1"/>
    <property type="match status" value="1"/>
</dbReference>
<reference evidence="4" key="1">
    <citation type="journal article" date="2019" name="Int. J. Syst. Evol. Microbiol.">
        <title>The Global Catalogue of Microorganisms (GCM) 10K type strain sequencing project: providing services to taxonomists for standard genome sequencing and annotation.</title>
        <authorList>
            <consortium name="The Broad Institute Genomics Platform"/>
            <consortium name="The Broad Institute Genome Sequencing Center for Infectious Disease"/>
            <person name="Wu L."/>
            <person name="Ma J."/>
        </authorList>
    </citation>
    <scope>NUCLEOTIDE SEQUENCE [LARGE SCALE GENOMIC DNA]</scope>
    <source>
        <strain evidence="4">JCM 16001</strain>
    </source>
</reference>
<keyword evidence="4" id="KW-1185">Reference proteome</keyword>
<dbReference type="SMART" id="SM00422">
    <property type="entry name" value="HTH_MERR"/>
    <property type="match status" value="1"/>
</dbReference>
<dbReference type="PROSITE" id="PS50937">
    <property type="entry name" value="HTH_MERR_2"/>
    <property type="match status" value="1"/>
</dbReference>
<evidence type="ECO:0000313" key="3">
    <source>
        <dbReference type="EMBL" id="GAA1686542.1"/>
    </source>
</evidence>
<organism evidence="3 4">
    <name type="scientific">Glycomyces endophyticus</name>
    <dbReference type="NCBI Taxonomy" id="480996"/>
    <lineage>
        <taxon>Bacteria</taxon>
        <taxon>Bacillati</taxon>
        <taxon>Actinomycetota</taxon>
        <taxon>Actinomycetes</taxon>
        <taxon>Glycomycetales</taxon>
        <taxon>Glycomycetaceae</taxon>
        <taxon>Glycomyces</taxon>
    </lineage>
</organism>
<feature type="domain" description="HTH merR-type" evidence="2">
    <location>
        <begin position="1"/>
        <end position="70"/>
    </location>
</feature>
<protein>
    <submittedName>
        <fullName evidence="3">MerR family transcriptional regulator</fullName>
    </submittedName>
</protein>
<evidence type="ECO:0000313" key="4">
    <source>
        <dbReference type="Proteomes" id="UP001499851"/>
    </source>
</evidence>
<dbReference type="RefSeq" id="WP_344489447.1">
    <property type="nucleotide sequence ID" value="NZ_BAAAQF010000017.1"/>
</dbReference>
<dbReference type="InterPro" id="IPR009061">
    <property type="entry name" value="DNA-bd_dom_put_sf"/>
</dbReference>
<sequence length="249" mass="27888">MRIGELSAKTGVPAATIKYYVREGLLSGGERRGHNQVEYGEDHVRRLRLVRAMVEVGSVPIAKVREVLAEIEEPDRDIDSTLGVASRALSQHRVPNERPAAEDLELARDIVRRRGWHAVPLDHGSIWALADAIGRLRELGLADMVDMTGEYARAAEIVAEFDLTLLSLRQDRDEILEAMVVGTVLGDAIFESLRRIAQIEVSARVYQRGQRDPIEDESLSSLMDSNCAGQRPPPRLFMREWQCLHLSGF</sequence>
<dbReference type="InterPro" id="IPR000551">
    <property type="entry name" value="MerR-type_HTH_dom"/>
</dbReference>
<dbReference type="PANTHER" id="PTHR30204:SF98">
    <property type="entry name" value="HTH-TYPE TRANSCRIPTIONAL REGULATOR ADHR"/>
    <property type="match status" value="1"/>
</dbReference>
<keyword evidence="1" id="KW-0238">DNA-binding</keyword>
<dbReference type="InterPro" id="IPR047057">
    <property type="entry name" value="MerR_fam"/>
</dbReference>
<accession>A0ABP4TDZ0</accession>
<evidence type="ECO:0000256" key="1">
    <source>
        <dbReference type="ARBA" id="ARBA00023125"/>
    </source>
</evidence>
<gene>
    <name evidence="3" type="ORF">GCM10009830_37530</name>
</gene>
<name>A0ABP4TDZ0_9ACTN</name>
<dbReference type="PANTHER" id="PTHR30204">
    <property type="entry name" value="REDOX-CYCLING DRUG-SENSING TRANSCRIPTIONAL ACTIVATOR SOXR"/>
    <property type="match status" value="1"/>
</dbReference>
<comment type="caution">
    <text evidence="3">The sequence shown here is derived from an EMBL/GenBank/DDBJ whole genome shotgun (WGS) entry which is preliminary data.</text>
</comment>
<dbReference type="Gene3D" id="1.10.1660.10">
    <property type="match status" value="1"/>
</dbReference>